<gene>
    <name evidence="1" type="ORF">CCMP2556_LOCUS55799</name>
</gene>
<comment type="caution">
    <text evidence="1">The sequence shown here is derived from an EMBL/GenBank/DDBJ whole genome shotgun (WGS) entry which is preliminary data.</text>
</comment>
<evidence type="ECO:0000313" key="2">
    <source>
        <dbReference type="Proteomes" id="UP001642484"/>
    </source>
</evidence>
<accession>A0ABP0T274</accession>
<evidence type="ECO:0000313" key="1">
    <source>
        <dbReference type="EMBL" id="CAK9118812.1"/>
    </source>
</evidence>
<keyword evidence="2" id="KW-1185">Reference proteome</keyword>
<feature type="non-terminal residue" evidence="1">
    <location>
        <position position="328"/>
    </location>
</feature>
<proteinExistence type="predicted"/>
<dbReference type="EMBL" id="CAXAMN010029137">
    <property type="protein sequence ID" value="CAK9118812.1"/>
    <property type="molecule type" value="Genomic_DNA"/>
</dbReference>
<name>A0ABP0T274_9DINO</name>
<organism evidence="1 2">
    <name type="scientific">Durusdinium trenchii</name>
    <dbReference type="NCBI Taxonomy" id="1381693"/>
    <lineage>
        <taxon>Eukaryota</taxon>
        <taxon>Sar</taxon>
        <taxon>Alveolata</taxon>
        <taxon>Dinophyceae</taxon>
        <taxon>Suessiales</taxon>
        <taxon>Symbiodiniaceae</taxon>
        <taxon>Durusdinium</taxon>
    </lineage>
</organism>
<protein>
    <submittedName>
        <fullName evidence="1">Uncharacterized protein</fullName>
    </submittedName>
</protein>
<reference evidence="1 2" key="1">
    <citation type="submission" date="2024-02" db="EMBL/GenBank/DDBJ databases">
        <authorList>
            <person name="Chen Y."/>
            <person name="Shah S."/>
            <person name="Dougan E. K."/>
            <person name="Thang M."/>
            <person name="Chan C."/>
        </authorList>
    </citation>
    <scope>NUCLEOTIDE SEQUENCE [LARGE SCALE GENOMIC DNA]</scope>
</reference>
<dbReference type="Proteomes" id="UP001642484">
    <property type="component" value="Unassembled WGS sequence"/>
</dbReference>
<sequence>MAAYWRWQKKAKGRKRGGYILCRLLSHDPDQKSAWVHNGNSTVQVTYEQLRPAFGIENWCPSSEDIQILKNGAQQLQQGLGGDERGPGPPADEPVLPEVAHEQAPELADLVMPLVPSASTPASALATPALPTGSMLPEPAQPPAYSPTFRQKNIQINFGAQRTPLGMHEMSHPYAAPSSGNYDALPPEVPQPVLHAPDVPVPPDTEPVPALLPVPALGEERPMTDQLATQDPPDAELTLEQQLHRDLNTGEALPKVPRTFASRGCPQQLTLPPDGWDGSPLLELPETSYVFREYVQGKDLRWTPTTVMWADGLTKSAPELLSLFQAWL</sequence>